<proteinExistence type="predicted"/>
<dbReference type="Proteomes" id="UP000243887">
    <property type="component" value="Unassembled WGS sequence"/>
</dbReference>
<reference evidence="3" key="1">
    <citation type="submission" date="2016-10" db="EMBL/GenBank/DDBJ databases">
        <authorList>
            <person name="Varghese N."/>
            <person name="Submissions S."/>
        </authorList>
    </citation>
    <scope>NUCLEOTIDE SEQUENCE [LARGE SCALE GENOMIC DNA]</scope>
    <source>
        <strain evidence="3">DSM 26542</strain>
    </source>
</reference>
<dbReference type="InterPro" id="IPR003754">
    <property type="entry name" value="4pyrrol_synth_uPrphyn_synth"/>
</dbReference>
<dbReference type="GO" id="GO:0004852">
    <property type="term" value="F:uroporphyrinogen-III synthase activity"/>
    <property type="evidence" value="ECO:0007669"/>
    <property type="project" value="InterPro"/>
</dbReference>
<evidence type="ECO:0000259" key="1">
    <source>
        <dbReference type="Pfam" id="PF02602"/>
    </source>
</evidence>
<dbReference type="AlphaFoldDB" id="A0A1I3SH07"/>
<evidence type="ECO:0000313" key="2">
    <source>
        <dbReference type="EMBL" id="SFJ58044.1"/>
    </source>
</evidence>
<dbReference type="CDD" id="cd06578">
    <property type="entry name" value="HemD"/>
    <property type="match status" value="1"/>
</dbReference>
<dbReference type="GO" id="GO:0006780">
    <property type="term" value="P:uroporphyrinogen III biosynthetic process"/>
    <property type="evidence" value="ECO:0007669"/>
    <property type="project" value="InterPro"/>
</dbReference>
<dbReference type="SUPFAM" id="SSF69618">
    <property type="entry name" value="HemD-like"/>
    <property type="match status" value="1"/>
</dbReference>
<dbReference type="Pfam" id="PF02602">
    <property type="entry name" value="HEM4"/>
    <property type="match status" value="1"/>
</dbReference>
<feature type="domain" description="Tetrapyrrole biosynthesis uroporphyrinogen III synthase" evidence="1">
    <location>
        <begin position="28"/>
        <end position="211"/>
    </location>
</feature>
<dbReference type="InterPro" id="IPR036108">
    <property type="entry name" value="4pyrrol_syn_uPrphyn_synt_sf"/>
</dbReference>
<dbReference type="PANTHER" id="PTHR12390">
    <property type="entry name" value="UROPORPHYRINOGEN III SYNTHASE"/>
    <property type="match status" value="1"/>
</dbReference>
<dbReference type="RefSeq" id="WP_245753882.1">
    <property type="nucleotide sequence ID" value="NZ_FORU01000010.1"/>
</dbReference>
<evidence type="ECO:0000313" key="3">
    <source>
        <dbReference type="Proteomes" id="UP000243887"/>
    </source>
</evidence>
<dbReference type="Gene3D" id="3.40.50.10090">
    <property type="match status" value="2"/>
</dbReference>
<protein>
    <submittedName>
        <fullName evidence="2">Uroporphyrinogen-III synthase</fullName>
    </submittedName>
</protein>
<keyword evidence="3" id="KW-1185">Reference proteome</keyword>
<organism evidence="2 3">
    <name type="scientific">Myroides guanonis</name>
    <dbReference type="NCBI Taxonomy" id="1150112"/>
    <lineage>
        <taxon>Bacteria</taxon>
        <taxon>Pseudomonadati</taxon>
        <taxon>Bacteroidota</taxon>
        <taxon>Flavobacteriia</taxon>
        <taxon>Flavobacteriales</taxon>
        <taxon>Flavobacteriaceae</taxon>
        <taxon>Myroides</taxon>
    </lineage>
</organism>
<dbReference type="InterPro" id="IPR039793">
    <property type="entry name" value="UROS/Hem4"/>
</dbReference>
<dbReference type="STRING" id="1150112.SAMN04487893_11094"/>
<sequence length="220" mass="24595">MDTPIVVSTRVLNEEHRAILEGVNISLVECDFISVSPIDFQISELNEFLLFTSQNAVRSVLKHKDIAVLKSKLSFCVGVKTKELLEKSGWKVVAWADYAKELAPILIKSFSTNSISFFNGNLRSEVLPNAFNGVNVKFNEFQVYQTDLTPIALSQKPHGICFYSPSGVDSYLKENKITDEVCFCIGDTTAEALKNNTNKIILAKQPTIEKTLQACVTYYK</sequence>
<dbReference type="GO" id="GO:0005829">
    <property type="term" value="C:cytosol"/>
    <property type="evidence" value="ECO:0007669"/>
    <property type="project" value="TreeGrafter"/>
</dbReference>
<accession>A0A1I3SH07</accession>
<dbReference type="EMBL" id="FORU01000010">
    <property type="protein sequence ID" value="SFJ58044.1"/>
    <property type="molecule type" value="Genomic_DNA"/>
</dbReference>
<name>A0A1I3SH07_9FLAO</name>
<gene>
    <name evidence="2" type="ORF">SAMN04487893_11094</name>
</gene>
<dbReference type="PANTHER" id="PTHR12390:SF0">
    <property type="entry name" value="UROPORPHYRINOGEN-III SYNTHASE"/>
    <property type="match status" value="1"/>
</dbReference>